<dbReference type="AlphaFoldDB" id="A0A6S6T5D6"/>
<organism evidence="1">
    <name type="scientific">uncultured Sulfurovum sp</name>
    <dbReference type="NCBI Taxonomy" id="269237"/>
    <lineage>
        <taxon>Bacteria</taxon>
        <taxon>Pseudomonadati</taxon>
        <taxon>Campylobacterota</taxon>
        <taxon>Epsilonproteobacteria</taxon>
        <taxon>Campylobacterales</taxon>
        <taxon>Sulfurovaceae</taxon>
        <taxon>Sulfurovum</taxon>
        <taxon>environmental samples</taxon>
    </lineage>
</organism>
<proteinExistence type="predicted"/>
<reference evidence="1" key="1">
    <citation type="submission" date="2020-01" db="EMBL/GenBank/DDBJ databases">
        <authorList>
            <person name="Meier V. D."/>
            <person name="Meier V D."/>
        </authorList>
    </citation>
    <scope>NUCLEOTIDE SEQUENCE</scope>
    <source>
        <strain evidence="1">HLG_WM_MAG_02</strain>
    </source>
</reference>
<dbReference type="EMBL" id="CACVAZ010000063">
    <property type="protein sequence ID" value="CAA6810323.1"/>
    <property type="molecule type" value="Genomic_DNA"/>
</dbReference>
<sequence>MTKKVIITLVIILTLAIGIKVFLPSSKPIDNSNTEEIKDVDAFFALPMDEENLSEFLTLNSVDEENTSTKKILTKVKEVKVQVEQNIYHEIDKEELLKTMPHKKMVQSVLAIEVTQNSIAQLSVGDIIKLPALGQVEYEAKITKKISHKNGSTSVTGNLVGDQNEKHSVILTEGKSTSYASISTPEGAFEIQTINGVGYVYSVKDIENQYVDPDKKDILHPTEDKH</sequence>
<protein>
    <submittedName>
        <fullName evidence="1">Uncharacterized protein</fullName>
    </submittedName>
</protein>
<accession>A0A6S6T5D6</accession>
<name>A0A6S6T5D6_9BACT</name>
<evidence type="ECO:0000313" key="1">
    <source>
        <dbReference type="EMBL" id="CAA6810323.1"/>
    </source>
</evidence>
<gene>
    <name evidence="1" type="ORF">HELGO_WM14780</name>
</gene>